<feature type="domain" description="DUF4440" evidence="1">
    <location>
        <begin position="26"/>
        <end position="131"/>
    </location>
</feature>
<dbReference type="InterPro" id="IPR032710">
    <property type="entry name" value="NTF2-like_dom_sf"/>
</dbReference>
<dbReference type="SUPFAM" id="SSF54427">
    <property type="entry name" value="NTF2-like"/>
    <property type="match status" value="1"/>
</dbReference>
<reference evidence="2 3" key="1">
    <citation type="submission" date="2018-03" db="EMBL/GenBank/DDBJ databases">
        <title>Genomic Encyclopedia of Archaeal and Bacterial Type Strains, Phase II (KMG-II): from individual species to whole genera.</title>
        <authorList>
            <person name="Goeker M."/>
        </authorList>
    </citation>
    <scope>NUCLEOTIDE SEQUENCE [LARGE SCALE GENOMIC DNA]</scope>
    <source>
        <strain evidence="2 3">DSM 45312</strain>
    </source>
</reference>
<dbReference type="OrthoDB" id="582247at2"/>
<dbReference type="RefSeq" id="WP_106583859.1">
    <property type="nucleotide sequence ID" value="NZ_PYGA01000011.1"/>
</dbReference>
<keyword evidence="3" id="KW-1185">Reference proteome</keyword>
<organism evidence="2 3">
    <name type="scientific">Murinocardiopsis flavida</name>
    <dbReference type="NCBI Taxonomy" id="645275"/>
    <lineage>
        <taxon>Bacteria</taxon>
        <taxon>Bacillati</taxon>
        <taxon>Actinomycetota</taxon>
        <taxon>Actinomycetes</taxon>
        <taxon>Streptosporangiales</taxon>
        <taxon>Nocardiopsidaceae</taxon>
        <taxon>Murinocardiopsis</taxon>
    </lineage>
</organism>
<name>A0A2P8DGW5_9ACTN</name>
<comment type="caution">
    <text evidence="2">The sequence shown here is derived from an EMBL/GenBank/DDBJ whole genome shotgun (WGS) entry which is preliminary data.</text>
</comment>
<gene>
    <name evidence="2" type="ORF">CLV63_11162</name>
</gene>
<protein>
    <submittedName>
        <fullName evidence="2">Uncharacterized protein (TIGR02246 family)</fullName>
    </submittedName>
</protein>
<dbReference type="Pfam" id="PF14534">
    <property type="entry name" value="DUF4440"/>
    <property type="match status" value="1"/>
</dbReference>
<evidence type="ECO:0000259" key="1">
    <source>
        <dbReference type="Pfam" id="PF14534"/>
    </source>
</evidence>
<dbReference type="Gene3D" id="3.10.450.50">
    <property type="match status" value="1"/>
</dbReference>
<sequence>MTTMSSDERARAADIEAMKGVAAAIEHSQMNELPDEFVALFRRDAAWTTGGGRRLFGRDEISAFTHKVLPGAMQGAKTTLEVIHVTFVRPDVAAVKVRQRRWSTVGGALVEDEFESTPLLVLAKEAGRWLIVAGQNTGVVDV</sequence>
<accession>A0A2P8DGW5</accession>
<proteinExistence type="predicted"/>
<dbReference type="InterPro" id="IPR011944">
    <property type="entry name" value="Steroid_delta5-4_isomerase"/>
</dbReference>
<dbReference type="EMBL" id="PYGA01000011">
    <property type="protein sequence ID" value="PSK96467.1"/>
    <property type="molecule type" value="Genomic_DNA"/>
</dbReference>
<dbReference type="InterPro" id="IPR027843">
    <property type="entry name" value="DUF4440"/>
</dbReference>
<evidence type="ECO:0000313" key="2">
    <source>
        <dbReference type="EMBL" id="PSK96467.1"/>
    </source>
</evidence>
<dbReference type="NCBIfam" id="TIGR02246">
    <property type="entry name" value="SgcJ/EcaC family oxidoreductase"/>
    <property type="match status" value="1"/>
</dbReference>
<dbReference type="AlphaFoldDB" id="A0A2P8DGW5"/>
<dbReference type="Proteomes" id="UP000240542">
    <property type="component" value="Unassembled WGS sequence"/>
</dbReference>
<evidence type="ECO:0000313" key="3">
    <source>
        <dbReference type="Proteomes" id="UP000240542"/>
    </source>
</evidence>